<dbReference type="AlphaFoldDB" id="A0A679IQT7"/>
<protein>
    <submittedName>
        <fullName evidence="2">Uncharacterized protein</fullName>
    </submittedName>
</protein>
<dbReference type="RefSeq" id="WP_339089461.1">
    <property type="nucleotide sequence ID" value="NZ_LR743507.1"/>
</dbReference>
<sequence length="149" mass="15972">MRLPIRAMAATAAFAAAFTAVFAAAGPAAAAARAAPEVPAQVSAVATGGEWTSPKGSGVLRVVIADEGFEHVHSRLWIEWLATSERGAPRRVARVFVKELSNGMAVLRPGDPREVFQRDRIRLRATHTYSQDISDITIEAGTPGHYRLP</sequence>
<proteinExistence type="predicted"/>
<gene>
    <name evidence="2" type="ORF">VVAX_01771</name>
</gene>
<feature type="signal peptide" evidence="1">
    <location>
        <begin position="1"/>
        <end position="23"/>
    </location>
</feature>
<feature type="chain" id="PRO_5025500368" evidence="1">
    <location>
        <begin position="24"/>
        <end position="149"/>
    </location>
</feature>
<organism evidence="2">
    <name type="scientific">Variovorax paradoxus</name>
    <dbReference type="NCBI Taxonomy" id="34073"/>
    <lineage>
        <taxon>Bacteria</taxon>
        <taxon>Pseudomonadati</taxon>
        <taxon>Pseudomonadota</taxon>
        <taxon>Betaproteobacteria</taxon>
        <taxon>Burkholderiales</taxon>
        <taxon>Comamonadaceae</taxon>
        <taxon>Variovorax</taxon>
    </lineage>
</organism>
<name>A0A679IQT7_VARPD</name>
<accession>A0A679IQT7</accession>
<dbReference type="EMBL" id="LR743507">
    <property type="protein sequence ID" value="CAA2102469.1"/>
    <property type="molecule type" value="Genomic_DNA"/>
</dbReference>
<keyword evidence="1" id="KW-0732">Signal</keyword>
<evidence type="ECO:0000256" key="1">
    <source>
        <dbReference type="SAM" id="SignalP"/>
    </source>
</evidence>
<reference evidence="2" key="1">
    <citation type="submission" date="2019-12" db="EMBL/GenBank/DDBJ databases">
        <authorList>
            <person name="Cremers G."/>
        </authorList>
    </citation>
    <scope>NUCLEOTIDE SEQUENCE</scope>
    <source>
        <strain evidence="2">Vvax</strain>
    </source>
</reference>
<evidence type="ECO:0000313" key="2">
    <source>
        <dbReference type="EMBL" id="CAA2102469.1"/>
    </source>
</evidence>